<feature type="transmembrane region" description="Helical" evidence="1">
    <location>
        <begin position="32"/>
        <end position="48"/>
    </location>
</feature>
<keyword evidence="1" id="KW-0472">Membrane</keyword>
<feature type="transmembrane region" description="Helical" evidence="1">
    <location>
        <begin position="81"/>
        <end position="110"/>
    </location>
</feature>
<dbReference type="RefSeq" id="WP_053410026.1">
    <property type="nucleotide sequence ID" value="NZ_LHPI01000016.1"/>
</dbReference>
<evidence type="ECO:0000313" key="2">
    <source>
        <dbReference type="EMBL" id="KOO06687.1"/>
    </source>
</evidence>
<proteinExistence type="predicted"/>
<feature type="transmembrane region" description="Helical" evidence="1">
    <location>
        <begin position="330"/>
        <end position="350"/>
    </location>
</feature>
<feature type="transmembrane region" description="Helical" evidence="1">
    <location>
        <begin position="247"/>
        <end position="270"/>
    </location>
</feature>
<dbReference type="InterPro" id="IPR049458">
    <property type="entry name" value="EpsG-like"/>
</dbReference>
<keyword evidence="1" id="KW-0812">Transmembrane</keyword>
<feature type="transmembrane region" description="Helical" evidence="1">
    <location>
        <begin position="117"/>
        <end position="134"/>
    </location>
</feature>
<sequence>MTLLTFNSLILSFIFVLLCSFFVLFKFEVFNKIYIFIATAFCYSIAIRDRGWDVQLYKNIYSSVNGLSFLSEELTWLEPSFIFIIATLRTINAPFFVFSLAWAIITFWFLSKVICKLDRYVLIIISLFFFLYFYRGPYGQVRQGLSLVMFLYSISFLSNKEYLKYTFINSLALTVHSTAIMSFPFLFFYLIFEKSNRQFLNIFVACAVIISFIDISSLFSTLLNYIDLGRVGYKFNYYLSSSRLKGLSVNIETVRMLFVISVVSFIYPRMDELDKYLRNLILAYYFGVILYFILSFDLRIASRSARAFLMTEIIILPFALDFIYNRTNKFFYRLTLLIICLGYLALELYMMGSGEIIYG</sequence>
<protein>
    <recommendedName>
        <fullName evidence="4">EpsG family protein</fullName>
    </recommendedName>
</protein>
<comment type="caution">
    <text evidence="2">The sequence shown here is derived from an EMBL/GenBank/DDBJ whole genome shotgun (WGS) entry which is preliminary data.</text>
</comment>
<organism evidence="2 3">
    <name type="scientific">Vibrio hepatarius</name>
    <dbReference type="NCBI Taxonomy" id="171383"/>
    <lineage>
        <taxon>Bacteria</taxon>
        <taxon>Pseudomonadati</taxon>
        <taxon>Pseudomonadota</taxon>
        <taxon>Gammaproteobacteria</taxon>
        <taxon>Vibrionales</taxon>
        <taxon>Vibrionaceae</taxon>
        <taxon>Vibrio</taxon>
        <taxon>Vibrio oreintalis group</taxon>
    </lineage>
</organism>
<dbReference type="AlphaFoldDB" id="A0A0M0HXU9"/>
<dbReference type="OrthoDB" id="1424730at2"/>
<reference evidence="3" key="1">
    <citation type="submission" date="2015-08" db="EMBL/GenBank/DDBJ databases">
        <title>Vibrio galatheae sp. nov., a novel member of the Vibrionaceae family isolated from the Solomon Islands.</title>
        <authorList>
            <person name="Giubergia S."/>
            <person name="Machado H."/>
            <person name="Mateiu R.V."/>
            <person name="Gram L."/>
        </authorList>
    </citation>
    <scope>NUCLEOTIDE SEQUENCE [LARGE SCALE GENOMIC DNA]</scope>
    <source>
        <strain evidence="3">DSM 19134</strain>
    </source>
</reference>
<accession>A0A0M0HXU9</accession>
<keyword evidence="1" id="KW-1133">Transmembrane helix</keyword>
<evidence type="ECO:0008006" key="4">
    <source>
        <dbReference type="Google" id="ProtNLM"/>
    </source>
</evidence>
<feature type="transmembrane region" description="Helical" evidence="1">
    <location>
        <begin position="6"/>
        <end position="25"/>
    </location>
</feature>
<dbReference type="PATRIC" id="fig|171383.3.peg.3181"/>
<feature type="transmembrane region" description="Helical" evidence="1">
    <location>
        <begin position="276"/>
        <end position="294"/>
    </location>
</feature>
<feature type="transmembrane region" description="Helical" evidence="1">
    <location>
        <begin position="171"/>
        <end position="192"/>
    </location>
</feature>
<feature type="transmembrane region" description="Helical" evidence="1">
    <location>
        <begin position="306"/>
        <end position="324"/>
    </location>
</feature>
<dbReference type="Pfam" id="PF14897">
    <property type="entry name" value="EpsG"/>
    <property type="match status" value="1"/>
</dbReference>
<name>A0A0M0HXU9_9VIBR</name>
<keyword evidence="3" id="KW-1185">Reference proteome</keyword>
<evidence type="ECO:0000313" key="3">
    <source>
        <dbReference type="Proteomes" id="UP000037530"/>
    </source>
</evidence>
<feature type="transmembrane region" description="Helical" evidence="1">
    <location>
        <begin position="198"/>
        <end position="226"/>
    </location>
</feature>
<dbReference type="Proteomes" id="UP000037530">
    <property type="component" value="Unassembled WGS sequence"/>
</dbReference>
<dbReference type="STRING" id="171383.AKJ31_15545"/>
<gene>
    <name evidence="2" type="ORF">AKJ31_15545</name>
</gene>
<dbReference type="EMBL" id="LHPI01000016">
    <property type="protein sequence ID" value="KOO06687.1"/>
    <property type="molecule type" value="Genomic_DNA"/>
</dbReference>
<evidence type="ECO:0000256" key="1">
    <source>
        <dbReference type="SAM" id="Phobius"/>
    </source>
</evidence>